<feature type="domain" description="Sensor histidine kinase NatK-like C-terminal" evidence="6">
    <location>
        <begin position="318"/>
        <end position="401"/>
    </location>
</feature>
<dbReference type="InterPro" id="IPR032834">
    <property type="entry name" value="NatK-like_C"/>
</dbReference>
<sequence>MHDFRYYYWVNDLILSTAFGILGLYTNNSFILLFVLALLAIHIFKNTPHTINYNNGISIVLAANIQLTLFSLSTYLASFFIYLQTGIWSTDNMMLHQNIFAPLTLLINFILLCVSVAFINKYEKQIRHVRHNIVRYQLGKRIFIMLFTLLLAFMVILVISDIENINPLIQMGILLTFTVMTISTYWQTIIFIQSFTMRKEASEATERIKELDDYLTSSQQQNEDLRKFKHDFQNIMLSLGQVVDDQSSEEIKRYYHELMNQQNSFKNVQTHSLLELQAIKSKPIQSLLTQKYFMAKSKGIKLNLELTSDNYEIKKNDLSIIRIVGILLDNAIEYVQGIENKVITCAFLKSSETLEITIANPLQNNIDINQIFQNGYSTKHEHQGYGLANIKNITDSSDTLFTDTQIIKNNLMMTLIILQK</sequence>
<keyword evidence="8" id="KW-1185">Reference proteome</keyword>
<dbReference type="GO" id="GO:0005886">
    <property type="term" value="C:plasma membrane"/>
    <property type="evidence" value="ECO:0007669"/>
    <property type="project" value="UniProtKB-SubCell"/>
</dbReference>
<dbReference type="InterPro" id="IPR036890">
    <property type="entry name" value="HATPase_C_sf"/>
</dbReference>
<evidence type="ECO:0000313" key="7">
    <source>
        <dbReference type="EMBL" id="KRK79174.1"/>
    </source>
</evidence>
<evidence type="ECO:0000256" key="2">
    <source>
        <dbReference type="ARBA" id="ARBA00022692"/>
    </source>
</evidence>
<proteinExistence type="predicted"/>
<reference evidence="7 8" key="1">
    <citation type="journal article" date="2015" name="Genome Announc.">
        <title>Expanding the biotechnology potential of lactobacilli through comparative genomics of 213 strains and associated genera.</title>
        <authorList>
            <person name="Sun Z."/>
            <person name="Harris H.M."/>
            <person name="McCann A."/>
            <person name="Guo C."/>
            <person name="Argimon S."/>
            <person name="Zhang W."/>
            <person name="Yang X."/>
            <person name="Jeffery I.B."/>
            <person name="Cooney J.C."/>
            <person name="Kagawa T.F."/>
            <person name="Liu W."/>
            <person name="Song Y."/>
            <person name="Salvetti E."/>
            <person name="Wrobel A."/>
            <person name="Rasinkangas P."/>
            <person name="Parkhill J."/>
            <person name="Rea M.C."/>
            <person name="O'Sullivan O."/>
            <person name="Ritari J."/>
            <person name="Douillard F.P."/>
            <person name="Paul Ross R."/>
            <person name="Yang R."/>
            <person name="Briner A.E."/>
            <person name="Felis G.E."/>
            <person name="de Vos W.M."/>
            <person name="Barrangou R."/>
            <person name="Klaenhammer T.R."/>
            <person name="Caufield P.W."/>
            <person name="Cui Y."/>
            <person name="Zhang H."/>
            <person name="O'Toole P.W."/>
        </authorList>
    </citation>
    <scope>NUCLEOTIDE SEQUENCE [LARGE SCALE GENOMIC DNA]</scope>
    <source>
        <strain evidence="7 8">DSM 19682</strain>
    </source>
</reference>
<evidence type="ECO:0000259" key="6">
    <source>
        <dbReference type="Pfam" id="PF14501"/>
    </source>
</evidence>
<evidence type="ECO:0000256" key="5">
    <source>
        <dbReference type="SAM" id="Phobius"/>
    </source>
</evidence>
<evidence type="ECO:0000256" key="4">
    <source>
        <dbReference type="ARBA" id="ARBA00023136"/>
    </source>
</evidence>
<dbReference type="STRING" id="1423775.FD03_GL001538"/>
<dbReference type="GO" id="GO:0042802">
    <property type="term" value="F:identical protein binding"/>
    <property type="evidence" value="ECO:0007669"/>
    <property type="project" value="TreeGrafter"/>
</dbReference>
<dbReference type="PANTHER" id="PTHR40448:SF1">
    <property type="entry name" value="TWO-COMPONENT SENSOR HISTIDINE KINASE"/>
    <property type="match status" value="1"/>
</dbReference>
<comment type="subcellular location">
    <subcellularLocation>
        <location evidence="1">Cell membrane</location>
        <topology evidence="1">Multi-pass membrane protein</topology>
    </subcellularLocation>
</comment>
<feature type="transmembrane region" description="Helical" evidence="5">
    <location>
        <begin position="103"/>
        <end position="122"/>
    </location>
</feature>
<dbReference type="Gene3D" id="3.30.565.10">
    <property type="entry name" value="Histidine kinase-like ATPase, C-terminal domain"/>
    <property type="match status" value="1"/>
</dbReference>
<keyword evidence="4 5" id="KW-0472">Membrane</keyword>
<dbReference type="InterPro" id="IPR036640">
    <property type="entry name" value="ABC1_TM_sf"/>
</dbReference>
<gene>
    <name evidence="7" type="ORF">FD03_GL001538</name>
</gene>
<dbReference type="PANTHER" id="PTHR40448">
    <property type="entry name" value="TWO-COMPONENT SENSOR HISTIDINE KINASE"/>
    <property type="match status" value="1"/>
</dbReference>
<evidence type="ECO:0000256" key="1">
    <source>
        <dbReference type="ARBA" id="ARBA00004651"/>
    </source>
</evidence>
<name>A0A0R1K6D6_9LACO</name>
<evidence type="ECO:0000256" key="3">
    <source>
        <dbReference type="ARBA" id="ARBA00022989"/>
    </source>
</evidence>
<keyword evidence="2 5" id="KW-0812">Transmembrane</keyword>
<keyword evidence="7" id="KW-0418">Kinase</keyword>
<protein>
    <submittedName>
        <fullName evidence="7">Histidine protein kinase PlnB</fullName>
    </submittedName>
</protein>
<dbReference type="Proteomes" id="UP000051248">
    <property type="component" value="Unassembled WGS sequence"/>
</dbReference>
<dbReference type="EMBL" id="AZDZ01000019">
    <property type="protein sequence ID" value="KRK79174.1"/>
    <property type="molecule type" value="Genomic_DNA"/>
</dbReference>
<dbReference type="SUPFAM" id="SSF90123">
    <property type="entry name" value="ABC transporter transmembrane region"/>
    <property type="match status" value="1"/>
</dbReference>
<feature type="transmembrane region" description="Helical" evidence="5">
    <location>
        <begin position="142"/>
        <end position="162"/>
    </location>
</feature>
<keyword evidence="7" id="KW-0808">Transferase</keyword>
<dbReference type="AlphaFoldDB" id="A0A0R1K6D6"/>
<keyword evidence="3 5" id="KW-1133">Transmembrane helix</keyword>
<dbReference type="GO" id="GO:0005524">
    <property type="term" value="F:ATP binding"/>
    <property type="evidence" value="ECO:0007669"/>
    <property type="project" value="InterPro"/>
</dbReference>
<feature type="transmembrane region" description="Helical" evidence="5">
    <location>
        <begin position="20"/>
        <end position="44"/>
    </location>
</feature>
<dbReference type="RefSeq" id="WP_235807804.1">
    <property type="nucleotide sequence ID" value="NZ_AZDZ01000019.1"/>
</dbReference>
<evidence type="ECO:0000313" key="8">
    <source>
        <dbReference type="Proteomes" id="UP000051248"/>
    </source>
</evidence>
<comment type="caution">
    <text evidence="7">The sequence shown here is derived from an EMBL/GenBank/DDBJ whole genome shotgun (WGS) entry which is preliminary data.</text>
</comment>
<feature type="transmembrane region" description="Helical" evidence="5">
    <location>
        <begin position="56"/>
        <end position="83"/>
    </location>
</feature>
<organism evidence="7 8">
    <name type="scientific">Companilactobacillus nodensis DSM 19682 = JCM 14932 = NBRC 107160</name>
    <dbReference type="NCBI Taxonomy" id="1423775"/>
    <lineage>
        <taxon>Bacteria</taxon>
        <taxon>Bacillati</taxon>
        <taxon>Bacillota</taxon>
        <taxon>Bacilli</taxon>
        <taxon>Lactobacillales</taxon>
        <taxon>Lactobacillaceae</taxon>
        <taxon>Companilactobacillus</taxon>
    </lineage>
</organism>
<accession>A0A0R1K6D6</accession>
<dbReference type="Pfam" id="PF14501">
    <property type="entry name" value="HATPase_c_5"/>
    <property type="match status" value="1"/>
</dbReference>
<dbReference type="eggNOG" id="COG3290">
    <property type="taxonomic scope" value="Bacteria"/>
</dbReference>
<dbReference type="SUPFAM" id="SSF55874">
    <property type="entry name" value="ATPase domain of HSP90 chaperone/DNA topoisomerase II/histidine kinase"/>
    <property type="match status" value="1"/>
</dbReference>
<dbReference type="GO" id="GO:0016301">
    <property type="term" value="F:kinase activity"/>
    <property type="evidence" value="ECO:0007669"/>
    <property type="project" value="UniProtKB-KW"/>
</dbReference>
<feature type="transmembrane region" description="Helical" evidence="5">
    <location>
        <begin position="168"/>
        <end position="192"/>
    </location>
</feature>
<dbReference type="PATRIC" id="fig|1423775.4.peg.1568"/>